<organism evidence="3 4">
    <name type="scientific">Helianthus annuus</name>
    <name type="common">Common sunflower</name>
    <dbReference type="NCBI Taxonomy" id="4232"/>
    <lineage>
        <taxon>Eukaryota</taxon>
        <taxon>Viridiplantae</taxon>
        <taxon>Streptophyta</taxon>
        <taxon>Embryophyta</taxon>
        <taxon>Tracheophyta</taxon>
        <taxon>Spermatophyta</taxon>
        <taxon>Magnoliopsida</taxon>
        <taxon>eudicotyledons</taxon>
        <taxon>Gunneridae</taxon>
        <taxon>Pentapetalae</taxon>
        <taxon>asterids</taxon>
        <taxon>campanulids</taxon>
        <taxon>Asterales</taxon>
        <taxon>Asteraceae</taxon>
        <taxon>Asteroideae</taxon>
        <taxon>Heliantheae alliance</taxon>
        <taxon>Heliantheae</taxon>
        <taxon>Helianthus</taxon>
    </lineage>
</organism>
<protein>
    <submittedName>
        <fullName evidence="3">Uncharacterized protein</fullName>
    </submittedName>
</protein>
<keyword evidence="4" id="KW-1185">Reference proteome</keyword>
<proteinExistence type="predicted"/>
<evidence type="ECO:0000313" key="3">
    <source>
        <dbReference type="EMBL" id="OTG02301.1"/>
    </source>
</evidence>
<dbReference type="Gramene" id="mRNA:HanXRQr2_Chr13g0598291">
    <property type="protein sequence ID" value="mRNA:HanXRQr2_Chr13g0598291"/>
    <property type="gene ID" value="HanXRQr2_Chr13g0598291"/>
</dbReference>
<dbReference type="InParanoid" id="A0A251SXK9"/>
<reference evidence="2 4" key="1">
    <citation type="journal article" date="2017" name="Nature">
        <title>The sunflower genome provides insights into oil metabolism, flowering and Asterid evolution.</title>
        <authorList>
            <person name="Badouin H."/>
            <person name="Gouzy J."/>
            <person name="Grassa C.J."/>
            <person name="Murat F."/>
            <person name="Staton S.E."/>
            <person name="Cottret L."/>
            <person name="Lelandais-Briere C."/>
            <person name="Owens G.L."/>
            <person name="Carrere S."/>
            <person name="Mayjonade B."/>
            <person name="Legrand L."/>
            <person name="Gill N."/>
            <person name="Kane N.C."/>
            <person name="Bowers J.E."/>
            <person name="Hubner S."/>
            <person name="Bellec A."/>
            <person name="Berard A."/>
            <person name="Berges H."/>
            <person name="Blanchet N."/>
            <person name="Boniface M.C."/>
            <person name="Brunel D."/>
            <person name="Catrice O."/>
            <person name="Chaidir N."/>
            <person name="Claudel C."/>
            <person name="Donnadieu C."/>
            <person name="Faraut T."/>
            <person name="Fievet G."/>
            <person name="Helmstetter N."/>
            <person name="King M."/>
            <person name="Knapp S.J."/>
            <person name="Lai Z."/>
            <person name="Le Paslier M.C."/>
            <person name="Lippi Y."/>
            <person name="Lorenzon L."/>
            <person name="Mandel J.R."/>
            <person name="Marage G."/>
            <person name="Marchand G."/>
            <person name="Marquand E."/>
            <person name="Bret-Mestries E."/>
            <person name="Morien E."/>
            <person name="Nambeesan S."/>
            <person name="Nguyen T."/>
            <person name="Pegot-Espagnet P."/>
            <person name="Pouilly N."/>
            <person name="Raftis F."/>
            <person name="Sallet E."/>
            <person name="Schiex T."/>
            <person name="Thomas J."/>
            <person name="Vandecasteele C."/>
            <person name="Vares D."/>
            <person name="Vear F."/>
            <person name="Vautrin S."/>
            <person name="Crespi M."/>
            <person name="Mangin B."/>
            <person name="Burke J.M."/>
            <person name="Salse J."/>
            <person name="Munos S."/>
            <person name="Vincourt P."/>
            <person name="Rieseberg L.H."/>
            <person name="Langlade N.B."/>
        </authorList>
    </citation>
    <scope>NUCLEOTIDE SEQUENCE [LARGE SCALE GENOMIC DNA]</scope>
    <source>
        <strain evidence="4">cv. SF193</strain>
        <tissue evidence="2">Leaves</tissue>
    </source>
</reference>
<reference evidence="3" key="2">
    <citation type="submission" date="2017-02" db="EMBL/GenBank/DDBJ databases">
        <title>Sunflower complete genome.</title>
        <authorList>
            <person name="Langlade N."/>
            <person name="Munos S."/>
        </authorList>
    </citation>
    <scope>NUCLEOTIDE SEQUENCE [LARGE SCALE GENOMIC DNA]</scope>
    <source>
        <tissue evidence="3">Leaves</tissue>
    </source>
</reference>
<reference evidence="2" key="3">
    <citation type="submission" date="2020-06" db="EMBL/GenBank/DDBJ databases">
        <title>Helianthus annuus Genome sequencing and assembly Release 2.</title>
        <authorList>
            <person name="Gouzy J."/>
            <person name="Langlade N."/>
            <person name="Munos S."/>
        </authorList>
    </citation>
    <scope>NUCLEOTIDE SEQUENCE</scope>
    <source>
        <tissue evidence="2">Leaves</tissue>
    </source>
</reference>
<gene>
    <name evidence="3" type="ORF">HannXRQ_Chr13g0411471</name>
    <name evidence="2" type="ORF">HanXRQr2_Chr13g0598291</name>
</gene>
<dbReference type="EMBL" id="MNCJ02000328">
    <property type="protein sequence ID" value="KAF5774263.1"/>
    <property type="molecule type" value="Genomic_DNA"/>
</dbReference>
<accession>A0A251SXK9</accession>
<feature type="region of interest" description="Disordered" evidence="1">
    <location>
        <begin position="1"/>
        <end position="32"/>
    </location>
</feature>
<dbReference type="Proteomes" id="UP000215914">
    <property type="component" value="Chromosome 13"/>
</dbReference>
<evidence type="ECO:0000313" key="4">
    <source>
        <dbReference type="Proteomes" id="UP000215914"/>
    </source>
</evidence>
<evidence type="ECO:0000256" key="1">
    <source>
        <dbReference type="SAM" id="MobiDB-lite"/>
    </source>
</evidence>
<evidence type="ECO:0000313" key="2">
    <source>
        <dbReference type="EMBL" id="KAF5774263.1"/>
    </source>
</evidence>
<sequence length="80" mass="8826">MTQSEFQAVGGESFKDADSYTGDNTTPVSKDYVCDLKQPSSDMKRNLDDVYLNEEGLGSSASKPRMCVEKNVVDEDLSHN</sequence>
<dbReference type="AlphaFoldDB" id="A0A251SXK9"/>
<dbReference type="EMBL" id="CM007902">
    <property type="protein sequence ID" value="OTG02301.1"/>
    <property type="molecule type" value="Genomic_DNA"/>
</dbReference>
<name>A0A251SXK9_HELAN</name>